<dbReference type="PIRSF" id="PIRSF001438">
    <property type="entry name" value="4pyrrol_synth_OHMeBilane_synth"/>
    <property type="match status" value="1"/>
</dbReference>
<gene>
    <name evidence="8" type="ORF">UFOPK3897_01194</name>
</gene>
<evidence type="ECO:0000256" key="5">
    <source>
        <dbReference type="ARBA" id="ARBA00023244"/>
    </source>
</evidence>
<feature type="domain" description="Porphobilinogen deaminase C-terminal" evidence="7">
    <location>
        <begin position="221"/>
        <end position="286"/>
    </location>
</feature>
<keyword evidence="5" id="KW-0627">Porphyrin biosynthesis</keyword>
<dbReference type="Pfam" id="PF03900">
    <property type="entry name" value="Porphobil_deamC"/>
    <property type="match status" value="1"/>
</dbReference>
<keyword evidence="4" id="KW-0808">Transferase</keyword>
<dbReference type="FunFam" id="3.40.190.10:FF:000005">
    <property type="entry name" value="Porphobilinogen deaminase"/>
    <property type="match status" value="1"/>
</dbReference>
<dbReference type="SUPFAM" id="SSF53850">
    <property type="entry name" value="Periplasmic binding protein-like II"/>
    <property type="match status" value="1"/>
</dbReference>
<evidence type="ECO:0000259" key="7">
    <source>
        <dbReference type="Pfam" id="PF03900"/>
    </source>
</evidence>
<dbReference type="NCBIfam" id="TIGR00212">
    <property type="entry name" value="hemC"/>
    <property type="match status" value="1"/>
</dbReference>
<dbReference type="EC" id="2.5.1.61" evidence="3"/>
<dbReference type="Pfam" id="PF01379">
    <property type="entry name" value="Porphobil_deam"/>
    <property type="match status" value="1"/>
</dbReference>
<comment type="cofactor">
    <cofactor evidence="1">
        <name>dipyrromethane</name>
        <dbReference type="ChEBI" id="CHEBI:60342"/>
    </cofactor>
</comment>
<reference evidence="8" key="1">
    <citation type="submission" date="2020-05" db="EMBL/GenBank/DDBJ databases">
        <authorList>
            <person name="Chiriac C."/>
            <person name="Salcher M."/>
            <person name="Ghai R."/>
            <person name="Kavagutti S V."/>
        </authorList>
    </citation>
    <scope>NUCLEOTIDE SEQUENCE</scope>
</reference>
<dbReference type="AlphaFoldDB" id="A0A6J7MP01"/>
<sequence length="294" mass="30633">MSGPLRVATRGSALARWQAERVVARLQDCLGDRGAELVVIETTGDQRADEPLHAIGGTGVFVKEVQAAVLAGQADVAVHSAKDLPAQSFPGLVLAAIPERADPRDALVGSTLADLPTGAVVATGSVRRRAQLAHLRPDLGFAELRGNIHTRLERAAGFDAIVVAAAALDRLDLSSRIAERLDPAVMVPQVAQGALAVECRVDDQATLAQLQTINDPTAERAVVAERAFLAELGSGCSLPIGAYAQIEGADVVITGILSSYDGRVVYRETVRDERAVVAGQTLAGALSQFAGVLA</sequence>
<evidence type="ECO:0000256" key="2">
    <source>
        <dbReference type="ARBA" id="ARBA00005638"/>
    </source>
</evidence>
<evidence type="ECO:0000313" key="8">
    <source>
        <dbReference type="EMBL" id="CAB4982437.1"/>
    </source>
</evidence>
<proteinExistence type="inferred from homology"/>
<protein>
    <recommendedName>
        <fullName evidence="3">hydroxymethylbilane synthase</fullName>
        <ecNumber evidence="3">2.5.1.61</ecNumber>
    </recommendedName>
</protein>
<dbReference type="PANTHER" id="PTHR11557">
    <property type="entry name" value="PORPHOBILINOGEN DEAMINASE"/>
    <property type="match status" value="1"/>
</dbReference>
<dbReference type="GO" id="GO:0004418">
    <property type="term" value="F:hydroxymethylbilane synthase activity"/>
    <property type="evidence" value="ECO:0007669"/>
    <property type="project" value="UniProtKB-EC"/>
</dbReference>
<dbReference type="InterPro" id="IPR000860">
    <property type="entry name" value="HemC"/>
</dbReference>
<dbReference type="InterPro" id="IPR022417">
    <property type="entry name" value="Porphobilin_deaminase_N"/>
</dbReference>
<dbReference type="Gene3D" id="3.40.190.10">
    <property type="entry name" value="Periplasmic binding protein-like II"/>
    <property type="match status" value="2"/>
</dbReference>
<comment type="similarity">
    <text evidence="2">Belongs to the HMBS family.</text>
</comment>
<dbReference type="HAMAP" id="MF_00260">
    <property type="entry name" value="Porphobil_deam"/>
    <property type="match status" value="1"/>
</dbReference>
<organism evidence="8">
    <name type="scientific">freshwater metagenome</name>
    <dbReference type="NCBI Taxonomy" id="449393"/>
    <lineage>
        <taxon>unclassified sequences</taxon>
        <taxon>metagenomes</taxon>
        <taxon>ecological metagenomes</taxon>
    </lineage>
</organism>
<dbReference type="PRINTS" id="PR00151">
    <property type="entry name" value="PORPHBDMNASE"/>
</dbReference>
<evidence type="ECO:0000259" key="6">
    <source>
        <dbReference type="Pfam" id="PF01379"/>
    </source>
</evidence>
<dbReference type="SUPFAM" id="SSF54782">
    <property type="entry name" value="Porphobilinogen deaminase (hydroxymethylbilane synthase), C-terminal domain"/>
    <property type="match status" value="1"/>
</dbReference>
<evidence type="ECO:0000256" key="3">
    <source>
        <dbReference type="ARBA" id="ARBA00012655"/>
    </source>
</evidence>
<dbReference type="InterPro" id="IPR022418">
    <property type="entry name" value="Porphobilinogen_deaminase_C"/>
</dbReference>
<dbReference type="EMBL" id="CAFBOF010000029">
    <property type="protein sequence ID" value="CAB4982437.1"/>
    <property type="molecule type" value="Genomic_DNA"/>
</dbReference>
<evidence type="ECO:0000256" key="4">
    <source>
        <dbReference type="ARBA" id="ARBA00022679"/>
    </source>
</evidence>
<dbReference type="GO" id="GO:0005737">
    <property type="term" value="C:cytoplasm"/>
    <property type="evidence" value="ECO:0007669"/>
    <property type="project" value="TreeGrafter"/>
</dbReference>
<dbReference type="Gene3D" id="3.30.160.40">
    <property type="entry name" value="Porphobilinogen deaminase, C-terminal domain"/>
    <property type="match status" value="1"/>
</dbReference>
<name>A0A6J7MP01_9ZZZZ</name>
<accession>A0A6J7MP01</accession>
<dbReference type="GO" id="GO:0006783">
    <property type="term" value="P:heme biosynthetic process"/>
    <property type="evidence" value="ECO:0007669"/>
    <property type="project" value="TreeGrafter"/>
</dbReference>
<feature type="domain" description="Porphobilinogen deaminase N-terminal" evidence="6">
    <location>
        <begin position="5"/>
        <end position="206"/>
    </location>
</feature>
<evidence type="ECO:0000256" key="1">
    <source>
        <dbReference type="ARBA" id="ARBA00001916"/>
    </source>
</evidence>
<dbReference type="PANTHER" id="PTHR11557:SF0">
    <property type="entry name" value="PORPHOBILINOGEN DEAMINASE"/>
    <property type="match status" value="1"/>
</dbReference>
<dbReference type="InterPro" id="IPR036803">
    <property type="entry name" value="Porphobilinogen_deaminase_C_sf"/>
</dbReference>